<proteinExistence type="predicted"/>
<dbReference type="PANTHER" id="PTHR40115:SF1">
    <property type="entry name" value="INNER MEMBRANE PROTEIN WITH PEPSY TM HELIX"/>
    <property type="match status" value="1"/>
</dbReference>
<feature type="transmembrane region" description="Helical" evidence="2">
    <location>
        <begin position="39"/>
        <end position="61"/>
    </location>
</feature>
<dbReference type="AlphaFoldDB" id="A0A501XIE8"/>
<sequence length="230" mass="25227">MHGTSAPPPAVPPAAKKVVPPPQTAKAKRAFWLKQLHTWHWISSAVSLVGLLLFTITGITLNHAGQIEGKPVTAEREAQLPDALLPLLAPKPGESTEKEDRPLPPQLENWLRTELSVKSRGTAEWSADEVYLSLPRPGGDGWVSIDRETGEVLTESSSRGAISYLNDLHKGRNTGPAWSWFIDIFAVASLVFALTGLVLLWLHSHRRPSTWPLVGLGLLIPLLLAMFFIH</sequence>
<dbReference type="InterPro" id="IPR032307">
    <property type="entry name" value="PepSY_TM-like_2"/>
</dbReference>
<comment type="caution">
    <text evidence="3">The sequence shown here is derived from an EMBL/GenBank/DDBJ whole genome shotgun (WGS) entry which is preliminary data.</text>
</comment>
<organism evidence="3 4">
    <name type="scientific">Sandaracinobacter neustonicus</name>
    <dbReference type="NCBI Taxonomy" id="1715348"/>
    <lineage>
        <taxon>Bacteria</taxon>
        <taxon>Pseudomonadati</taxon>
        <taxon>Pseudomonadota</taxon>
        <taxon>Alphaproteobacteria</taxon>
        <taxon>Sphingomonadales</taxon>
        <taxon>Sphingosinicellaceae</taxon>
        <taxon>Sandaracinobacter</taxon>
    </lineage>
</organism>
<keyword evidence="2" id="KW-0812">Transmembrane</keyword>
<evidence type="ECO:0000256" key="1">
    <source>
        <dbReference type="SAM" id="MobiDB-lite"/>
    </source>
</evidence>
<accession>A0A501XIE8</accession>
<evidence type="ECO:0008006" key="5">
    <source>
        <dbReference type="Google" id="ProtNLM"/>
    </source>
</evidence>
<dbReference type="Proteomes" id="UP000319897">
    <property type="component" value="Unassembled WGS sequence"/>
</dbReference>
<keyword evidence="4" id="KW-1185">Reference proteome</keyword>
<name>A0A501XIE8_9SPHN</name>
<protein>
    <recommendedName>
        <fullName evidence="5">PepSY-associated TM helix domain-containing protein</fullName>
    </recommendedName>
</protein>
<evidence type="ECO:0000313" key="4">
    <source>
        <dbReference type="Proteomes" id="UP000319897"/>
    </source>
</evidence>
<feature type="transmembrane region" description="Helical" evidence="2">
    <location>
        <begin position="180"/>
        <end position="203"/>
    </location>
</feature>
<gene>
    <name evidence="3" type="ORF">FJQ54_12285</name>
</gene>
<feature type="compositionally biased region" description="Pro residues" evidence="1">
    <location>
        <begin position="1"/>
        <end position="12"/>
    </location>
</feature>
<evidence type="ECO:0000256" key="2">
    <source>
        <dbReference type="SAM" id="Phobius"/>
    </source>
</evidence>
<reference evidence="3 4" key="1">
    <citation type="submission" date="2019-06" db="EMBL/GenBank/DDBJ databases">
        <authorList>
            <person name="Lee I."/>
            <person name="Jang G.I."/>
            <person name="Hwang C.Y."/>
        </authorList>
    </citation>
    <scope>NUCLEOTIDE SEQUENCE [LARGE SCALE GENOMIC DNA]</scope>
    <source>
        <strain evidence="3 4">PAMC 28131</strain>
    </source>
</reference>
<dbReference type="Pfam" id="PF16357">
    <property type="entry name" value="PepSY_TM_like_2"/>
    <property type="match status" value="1"/>
</dbReference>
<dbReference type="EMBL" id="VFSU01000028">
    <property type="protein sequence ID" value="TPE60179.1"/>
    <property type="molecule type" value="Genomic_DNA"/>
</dbReference>
<evidence type="ECO:0000313" key="3">
    <source>
        <dbReference type="EMBL" id="TPE60179.1"/>
    </source>
</evidence>
<feature type="transmembrane region" description="Helical" evidence="2">
    <location>
        <begin position="209"/>
        <end position="229"/>
    </location>
</feature>
<dbReference type="RefSeq" id="WP_140928705.1">
    <property type="nucleotide sequence ID" value="NZ_VFSU01000028.1"/>
</dbReference>
<keyword evidence="2" id="KW-1133">Transmembrane helix</keyword>
<keyword evidence="2" id="KW-0472">Membrane</keyword>
<dbReference type="PANTHER" id="PTHR40115">
    <property type="entry name" value="INNER MEMBRANE PROTEIN WITH PEPSY TM HELIX"/>
    <property type="match status" value="1"/>
</dbReference>
<dbReference type="OrthoDB" id="27171at2"/>
<feature type="region of interest" description="Disordered" evidence="1">
    <location>
        <begin position="1"/>
        <end position="22"/>
    </location>
</feature>